<proteinExistence type="predicted"/>
<dbReference type="Proteomes" id="UP001271769">
    <property type="component" value="Unassembled WGS sequence"/>
</dbReference>
<keyword evidence="3" id="KW-0378">Hydrolase</keyword>
<dbReference type="PANTHER" id="PTHR41349">
    <property type="match status" value="1"/>
</dbReference>
<sequence>MKKLHWVALLLAALLISPGRGRAEDTQTLRIMTFNIFLGGDQVSFAKVIEAIKASKADIVALQEAEGHTREIADALGWPYAVANRNVISRLPLFAPPTAIGPDGNDLNYLFAEITPGKFVAVADVHLPSDPYGPYAFREGKSAEEVMKLEEETRLPAITAYIEPLKKLADSGVPVVVLGDFNSPSHLDWTKAMVGKRPQITAPMDWPASKALADAGFTDAYRAVHPDPVAKPGITWSYGYPFPHLDANEALDRIDLIQVAGPAKTTAAEIAGDPKMPDTDIPVSPWPSDHRAVTATLDVTPGPVPAMVSIEPRSVKVGDMVRIRFHAATEDGRYEGGRIAVIADGGDVAAPLLSLYANNGTDRASSQDLGTAGLAPGAYQGVMLGADGKELARAPFWVVARDAMPTLATDKADYAAGEPVVARWANAPGNRFDWLGLFAKGDPAEDNYQQFFYINSAVAGSLTLDKDLLGDALAAGDYELRLMRDDAYARLAVAAFTVK</sequence>
<evidence type="ECO:0000256" key="1">
    <source>
        <dbReference type="SAM" id="SignalP"/>
    </source>
</evidence>
<organism evidence="3 4">
    <name type="scientific">Dongia rigui</name>
    <dbReference type="NCBI Taxonomy" id="940149"/>
    <lineage>
        <taxon>Bacteria</taxon>
        <taxon>Pseudomonadati</taxon>
        <taxon>Pseudomonadota</taxon>
        <taxon>Alphaproteobacteria</taxon>
        <taxon>Rhodospirillales</taxon>
        <taxon>Dongiaceae</taxon>
        <taxon>Dongia</taxon>
    </lineage>
</organism>
<dbReference type="InterPro" id="IPR036691">
    <property type="entry name" value="Endo/exonu/phosph_ase_sf"/>
</dbReference>
<evidence type="ECO:0000259" key="2">
    <source>
        <dbReference type="Pfam" id="PF03372"/>
    </source>
</evidence>
<keyword evidence="4" id="KW-1185">Reference proteome</keyword>
<evidence type="ECO:0000313" key="3">
    <source>
        <dbReference type="EMBL" id="MDY0872471.1"/>
    </source>
</evidence>
<accession>A0ABU5DYV5</accession>
<keyword evidence="3" id="KW-0255">Endonuclease</keyword>
<feature type="signal peptide" evidence="1">
    <location>
        <begin position="1"/>
        <end position="23"/>
    </location>
</feature>
<feature type="chain" id="PRO_5045332603" evidence="1">
    <location>
        <begin position="24"/>
        <end position="499"/>
    </location>
</feature>
<name>A0ABU5DYV5_9PROT</name>
<dbReference type="InterPro" id="IPR005135">
    <property type="entry name" value="Endo/exonuclease/phosphatase"/>
</dbReference>
<keyword evidence="1" id="KW-0732">Signal</keyword>
<gene>
    <name evidence="3" type="ORF">SMD31_11075</name>
</gene>
<dbReference type="Pfam" id="PF03372">
    <property type="entry name" value="Exo_endo_phos"/>
    <property type="match status" value="1"/>
</dbReference>
<dbReference type="RefSeq" id="WP_320500900.1">
    <property type="nucleotide sequence ID" value="NZ_JAXCLX010000001.1"/>
</dbReference>
<comment type="caution">
    <text evidence="3">The sequence shown here is derived from an EMBL/GenBank/DDBJ whole genome shotgun (WGS) entry which is preliminary data.</text>
</comment>
<dbReference type="GO" id="GO:0004519">
    <property type="term" value="F:endonuclease activity"/>
    <property type="evidence" value="ECO:0007669"/>
    <property type="project" value="UniProtKB-KW"/>
</dbReference>
<protein>
    <submittedName>
        <fullName evidence="3">Endonuclease/exonuclease/phosphatase family protein</fullName>
    </submittedName>
</protein>
<dbReference type="Gene3D" id="3.60.10.10">
    <property type="entry name" value="Endonuclease/exonuclease/phosphatase"/>
    <property type="match status" value="1"/>
</dbReference>
<dbReference type="SUPFAM" id="SSF56219">
    <property type="entry name" value="DNase I-like"/>
    <property type="match status" value="1"/>
</dbReference>
<feature type="domain" description="Endonuclease/exonuclease/phosphatase" evidence="2">
    <location>
        <begin position="32"/>
        <end position="290"/>
    </location>
</feature>
<dbReference type="EMBL" id="JAXCLX010000001">
    <property type="protein sequence ID" value="MDY0872471.1"/>
    <property type="molecule type" value="Genomic_DNA"/>
</dbReference>
<evidence type="ECO:0000313" key="4">
    <source>
        <dbReference type="Proteomes" id="UP001271769"/>
    </source>
</evidence>
<reference evidence="3 4" key="1">
    <citation type="journal article" date="2013" name="Antonie Van Leeuwenhoek">
        <title>Dongia rigui sp. nov., isolated from freshwater of a large wetland in Korea.</title>
        <authorList>
            <person name="Baik K.S."/>
            <person name="Hwang Y.M."/>
            <person name="Choi J.S."/>
            <person name="Kwon J."/>
            <person name="Seong C.N."/>
        </authorList>
    </citation>
    <scope>NUCLEOTIDE SEQUENCE [LARGE SCALE GENOMIC DNA]</scope>
    <source>
        <strain evidence="3 4">04SU4-P</strain>
    </source>
</reference>
<dbReference type="PANTHER" id="PTHR41349:SF1">
    <property type="entry name" value="PROTEIN CBG08683"/>
    <property type="match status" value="1"/>
</dbReference>
<keyword evidence="3" id="KW-0540">Nuclease</keyword>